<evidence type="ECO:0000313" key="2">
    <source>
        <dbReference type="EMBL" id="TGO81892.1"/>
    </source>
</evidence>
<feature type="region of interest" description="Disordered" evidence="1">
    <location>
        <begin position="1"/>
        <end position="39"/>
    </location>
</feature>
<keyword evidence="3" id="KW-1185">Reference proteome</keyword>
<organism evidence="2 3">
    <name type="scientific">Botrytis porri</name>
    <dbReference type="NCBI Taxonomy" id="87229"/>
    <lineage>
        <taxon>Eukaryota</taxon>
        <taxon>Fungi</taxon>
        <taxon>Dikarya</taxon>
        <taxon>Ascomycota</taxon>
        <taxon>Pezizomycotina</taxon>
        <taxon>Leotiomycetes</taxon>
        <taxon>Helotiales</taxon>
        <taxon>Sclerotiniaceae</taxon>
        <taxon>Botrytis</taxon>
    </lineage>
</organism>
<gene>
    <name evidence="2" type="ORF">BPOR_0981g00020</name>
</gene>
<dbReference type="EMBL" id="PQXO01000975">
    <property type="protein sequence ID" value="TGO81892.1"/>
    <property type="molecule type" value="Genomic_DNA"/>
</dbReference>
<comment type="caution">
    <text evidence="2">The sequence shown here is derived from an EMBL/GenBank/DDBJ whole genome shotgun (WGS) entry which is preliminary data.</text>
</comment>
<accession>A0A4Z1KCJ7</accession>
<dbReference type="Proteomes" id="UP000297280">
    <property type="component" value="Unassembled WGS sequence"/>
</dbReference>
<dbReference type="AlphaFoldDB" id="A0A4Z1KCJ7"/>
<name>A0A4Z1KCJ7_9HELO</name>
<evidence type="ECO:0000256" key="1">
    <source>
        <dbReference type="SAM" id="MobiDB-lite"/>
    </source>
</evidence>
<protein>
    <submittedName>
        <fullName evidence="2">Uncharacterized protein</fullName>
    </submittedName>
</protein>
<evidence type="ECO:0000313" key="3">
    <source>
        <dbReference type="Proteomes" id="UP000297280"/>
    </source>
</evidence>
<dbReference type="OrthoDB" id="10338999at2759"/>
<proteinExistence type="predicted"/>
<sequence length="155" mass="17434">MRSRKTKGRDPNSRIGSPSYPFSSKAGEGTTYLPSEKLPTSQIATEATVVETVTNNPASSHRCHLCLLDDTDPVEKKERSWRLRELDIHLSTDYHSRLSVLKRTVANELKLQGSGKLSCPICEMTNEGDDEETEPPQFATAFKMVEHLTKVHNYE</sequence>
<reference evidence="2 3" key="1">
    <citation type="submission" date="2017-12" db="EMBL/GenBank/DDBJ databases">
        <title>Comparative genomics of Botrytis spp.</title>
        <authorList>
            <person name="Valero-Jimenez C.A."/>
            <person name="Tapia P."/>
            <person name="Veloso J."/>
            <person name="Silva-Moreno E."/>
            <person name="Staats M."/>
            <person name="Valdes J.H."/>
            <person name="Van Kan J.A.L."/>
        </authorList>
    </citation>
    <scope>NUCLEOTIDE SEQUENCE [LARGE SCALE GENOMIC DNA]</scope>
    <source>
        <strain evidence="2 3">MUCL3349</strain>
    </source>
</reference>